<reference evidence="1" key="1">
    <citation type="submission" date="2021-06" db="EMBL/GenBank/DDBJ databases">
        <authorList>
            <person name="Kallberg Y."/>
            <person name="Tangrot J."/>
            <person name="Rosling A."/>
        </authorList>
    </citation>
    <scope>NUCLEOTIDE SEQUENCE</scope>
    <source>
        <strain evidence="1">IN212</strain>
    </source>
</reference>
<evidence type="ECO:0000313" key="2">
    <source>
        <dbReference type="Proteomes" id="UP000789396"/>
    </source>
</evidence>
<keyword evidence="2" id="KW-1185">Reference proteome</keyword>
<gene>
    <name evidence="1" type="ORF">RFULGI_LOCUS9288</name>
</gene>
<proteinExistence type="predicted"/>
<organism evidence="1 2">
    <name type="scientific">Racocetra fulgida</name>
    <dbReference type="NCBI Taxonomy" id="60492"/>
    <lineage>
        <taxon>Eukaryota</taxon>
        <taxon>Fungi</taxon>
        <taxon>Fungi incertae sedis</taxon>
        <taxon>Mucoromycota</taxon>
        <taxon>Glomeromycotina</taxon>
        <taxon>Glomeromycetes</taxon>
        <taxon>Diversisporales</taxon>
        <taxon>Gigasporaceae</taxon>
        <taxon>Racocetra</taxon>
    </lineage>
</organism>
<dbReference type="Proteomes" id="UP000789396">
    <property type="component" value="Unassembled WGS sequence"/>
</dbReference>
<feature type="non-terminal residue" evidence="1">
    <location>
        <position position="108"/>
    </location>
</feature>
<comment type="caution">
    <text evidence="1">The sequence shown here is derived from an EMBL/GenBank/DDBJ whole genome shotgun (WGS) entry which is preliminary data.</text>
</comment>
<name>A0A9N9EG70_9GLOM</name>
<dbReference type="OrthoDB" id="2397687at2759"/>
<accession>A0A9N9EG70</accession>
<evidence type="ECO:0000313" key="1">
    <source>
        <dbReference type="EMBL" id="CAG8672593.1"/>
    </source>
</evidence>
<dbReference type="EMBL" id="CAJVPZ010016324">
    <property type="protein sequence ID" value="CAG8672593.1"/>
    <property type="molecule type" value="Genomic_DNA"/>
</dbReference>
<dbReference type="AlphaFoldDB" id="A0A9N9EG70"/>
<sequence length="108" mass="12074">MKHQICTKYNIHKHSYKVGALVKVQIIKIDCESGDYYALPCKVFSVLPNNIYYLVCQFGVLESTFLAGKVLPLKPKKNLENNDPSTNITVSVIEAAKLQSNTIADNKT</sequence>
<protein>
    <submittedName>
        <fullName evidence="1">14314_t:CDS:1</fullName>
    </submittedName>
</protein>